<dbReference type="AlphaFoldDB" id="A0A1L9SYE9"/>
<protein>
    <submittedName>
        <fullName evidence="1">Uncharacterized protein</fullName>
    </submittedName>
</protein>
<evidence type="ECO:0000313" key="2">
    <source>
        <dbReference type="Proteomes" id="UP000184356"/>
    </source>
</evidence>
<keyword evidence="2" id="KW-1185">Reference proteome</keyword>
<evidence type="ECO:0000313" key="1">
    <source>
        <dbReference type="EMBL" id="OJJ52208.1"/>
    </source>
</evidence>
<accession>A0A1L9SYE9</accession>
<name>A0A1L9SYE9_9EURO</name>
<dbReference type="OrthoDB" id="4360026at2759"/>
<gene>
    <name evidence="1" type="ORF">ASPSYDRAFT_52476</name>
</gene>
<dbReference type="Proteomes" id="UP000184356">
    <property type="component" value="Unassembled WGS sequence"/>
</dbReference>
<dbReference type="GeneID" id="63764566"/>
<dbReference type="EMBL" id="KV878604">
    <property type="protein sequence ID" value="OJJ52208.1"/>
    <property type="molecule type" value="Genomic_DNA"/>
</dbReference>
<organism evidence="1 2">
    <name type="scientific">Aspergillus sydowii CBS 593.65</name>
    <dbReference type="NCBI Taxonomy" id="1036612"/>
    <lineage>
        <taxon>Eukaryota</taxon>
        <taxon>Fungi</taxon>
        <taxon>Dikarya</taxon>
        <taxon>Ascomycota</taxon>
        <taxon>Pezizomycotina</taxon>
        <taxon>Eurotiomycetes</taxon>
        <taxon>Eurotiomycetidae</taxon>
        <taxon>Eurotiales</taxon>
        <taxon>Aspergillaceae</taxon>
        <taxon>Aspergillus</taxon>
        <taxon>Aspergillus subgen. Nidulantes</taxon>
    </lineage>
</organism>
<dbReference type="STRING" id="1036612.A0A1L9SYE9"/>
<dbReference type="VEuPathDB" id="FungiDB:ASPSYDRAFT_52476"/>
<dbReference type="RefSeq" id="XP_040696014.1">
    <property type="nucleotide sequence ID" value="XM_040848493.1"/>
</dbReference>
<sequence>MGKKLCNFFRSGSSSSSDSSADRSSIHTEDLSFTPVFSRRQCLDAIRGLSIPESLDSITARCAVIRGIRTNYDFATSDAVIEISSCYSEITRARLARMIMSNQVPDQINSDDHVPYCIWYPDIATEETYREVARKFPAMRYIVGRACAAAGYVNLYRELGLRPDVAIAEEARESGTEGGAEIYRMIMAPPVKFQIMDDIHCTIDPETQIPAFLNGDTLVRWMLDERYSLPHFVREEVISTCPDIEEDRRLAEEDVSLPDWRSESPHDEAMLLCTPLPRDLPTMKKDLLIQMAAYEGNIDRYARLMRPGYMTEIELFCAVRGIFHHTMFARWWADQLTCNPGRIETRDSHNARGHINEAINARRIMINDISGFTDETEDLPYMIWWPLRPTREALRILAERCPKMKHQIAITCVLCDYEHLYRELCVEPHHHIWLAATRSPNTFYMEDLEARAKELGFDVTETKSYDRWVSASDAWLREDMEPTTEFIYTPLCPGLMGDHAEYEDLWFGYQLTPTVIERYVWQKPELLKELEENGRVIQGWLE</sequence>
<reference evidence="2" key="1">
    <citation type="journal article" date="2017" name="Genome Biol.">
        <title>Comparative genomics reveals high biological diversity and specific adaptations in the industrially and medically important fungal genus Aspergillus.</title>
        <authorList>
            <person name="de Vries R.P."/>
            <person name="Riley R."/>
            <person name="Wiebenga A."/>
            <person name="Aguilar-Osorio G."/>
            <person name="Amillis S."/>
            <person name="Uchima C.A."/>
            <person name="Anderluh G."/>
            <person name="Asadollahi M."/>
            <person name="Askin M."/>
            <person name="Barry K."/>
            <person name="Battaglia E."/>
            <person name="Bayram O."/>
            <person name="Benocci T."/>
            <person name="Braus-Stromeyer S.A."/>
            <person name="Caldana C."/>
            <person name="Canovas D."/>
            <person name="Cerqueira G.C."/>
            <person name="Chen F."/>
            <person name="Chen W."/>
            <person name="Choi C."/>
            <person name="Clum A."/>
            <person name="Dos Santos R.A."/>
            <person name="Damasio A.R."/>
            <person name="Diallinas G."/>
            <person name="Emri T."/>
            <person name="Fekete E."/>
            <person name="Flipphi M."/>
            <person name="Freyberg S."/>
            <person name="Gallo A."/>
            <person name="Gournas C."/>
            <person name="Habgood R."/>
            <person name="Hainaut M."/>
            <person name="Harispe M.L."/>
            <person name="Henrissat B."/>
            <person name="Hilden K.S."/>
            <person name="Hope R."/>
            <person name="Hossain A."/>
            <person name="Karabika E."/>
            <person name="Karaffa L."/>
            <person name="Karanyi Z."/>
            <person name="Krasevec N."/>
            <person name="Kuo A."/>
            <person name="Kusch H."/>
            <person name="LaButti K."/>
            <person name="Lagendijk E.L."/>
            <person name="Lapidus A."/>
            <person name="Levasseur A."/>
            <person name="Lindquist E."/>
            <person name="Lipzen A."/>
            <person name="Logrieco A.F."/>
            <person name="MacCabe A."/>
            <person name="Maekelae M.R."/>
            <person name="Malavazi I."/>
            <person name="Melin P."/>
            <person name="Meyer V."/>
            <person name="Mielnichuk N."/>
            <person name="Miskei M."/>
            <person name="Molnar A.P."/>
            <person name="Mule G."/>
            <person name="Ngan C.Y."/>
            <person name="Orejas M."/>
            <person name="Orosz E."/>
            <person name="Ouedraogo J.P."/>
            <person name="Overkamp K.M."/>
            <person name="Park H.-S."/>
            <person name="Perrone G."/>
            <person name="Piumi F."/>
            <person name="Punt P.J."/>
            <person name="Ram A.F."/>
            <person name="Ramon A."/>
            <person name="Rauscher S."/>
            <person name="Record E."/>
            <person name="Riano-Pachon D.M."/>
            <person name="Robert V."/>
            <person name="Roehrig J."/>
            <person name="Ruller R."/>
            <person name="Salamov A."/>
            <person name="Salih N.S."/>
            <person name="Samson R.A."/>
            <person name="Sandor E."/>
            <person name="Sanguinetti M."/>
            <person name="Schuetze T."/>
            <person name="Sepcic K."/>
            <person name="Shelest E."/>
            <person name="Sherlock G."/>
            <person name="Sophianopoulou V."/>
            <person name="Squina F.M."/>
            <person name="Sun H."/>
            <person name="Susca A."/>
            <person name="Todd R.B."/>
            <person name="Tsang A."/>
            <person name="Unkles S.E."/>
            <person name="van de Wiele N."/>
            <person name="van Rossen-Uffink D."/>
            <person name="Oliveira J.V."/>
            <person name="Vesth T.C."/>
            <person name="Visser J."/>
            <person name="Yu J.-H."/>
            <person name="Zhou M."/>
            <person name="Andersen M.R."/>
            <person name="Archer D.B."/>
            <person name="Baker S.E."/>
            <person name="Benoit I."/>
            <person name="Brakhage A.A."/>
            <person name="Braus G.H."/>
            <person name="Fischer R."/>
            <person name="Frisvad J.C."/>
            <person name="Goldman G.H."/>
            <person name="Houbraken J."/>
            <person name="Oakley B."/>
            <person name="Pocsi I."/>
            <person name="Scazzocchio C."/>
            <person name="Seiboth B."/>
            <person name="vanKuyk P.A."/>
            <person name="Wortman J."/>
            <person name="Dyer P.S."/>
            <person name="Grigoriev I.V."/>
        </authorList>
    </citation>
    <scope>NUCLEOTIDE SEQUENCE [LARGE SCALE GENOMIC DNA]</scope>
    <source>
        <strain evidence="2">CBS 593.65</strain>
    </source>
</reference>
<proteinExistence type="predicted"/>